<accession>R9PNH6</accession>
<dbReference type="PANTHER" id="PTHR22602">
    <property type="entry name" value="TRANSFERASE CAF17, MITOCHONDRIAL-RELATED"/>
    <property type="match status" value="1"/>
</dbReference>
<name>R9PNH6_PSEHS</name>
<evidence type="ECO:0000256" key="3">
    <source>
        <dbReference type="ARBA" id="ARBA00023128"/>
    </source>
</evidence>
<dbReference type="GO" id="GO:0016226">
    <property type="term" value="P:iron-sulfur cluster assembly"/>
    <property type="evidence" value="ECO:0007669"/>
    <property type="project" value="TreeGrafter"/>
</dbReference>
<dbReference type="AlphaFoldDB" id="R9PNH6"/>
<comment type="similarity">
    <text evidence="4">Belongs to the GcvT family. CAF17/IBA57 subfamily.</text>
</comment>
<dbReference type="GeneID" id="24112561"/>
<protein>
    <submittedName>
        <fullName evidence="6">Potential CCR4 associated factor</fullName>
    </submittedName>
</protein>
<dbReference type="Pfam" id="PF25455">
    <property type="entry name" value="Beta-barrel_CAF17_C"/>
    <property type="match status" value="1"/>
</dbReference>
<evidence type="ECO:0000259" key="5">
    <source>
        <dbReference type="Pfam" id="PF25455"/>
    </source>
</evidence>
<dbReference type="SUPFAM" id="SSF103025">
    <property type="entry name" value="Folate-binding domain"/>
    <property type="match status" value="1"/>
</dbReference>
<dbReference type="GO" id="GO:0005759">
    <property type="term" value="C:mitochondrial matrix"/>
    <property type="evidence" value="ECO:0007669"/>
    <property type="project" value="TreeGrafter"/>
</dbReference>
<dbReference type="NCBIfam" id="TIGR03317">
    <property type="entry name" value="ygfZ_signature"/>
    <property type="match status" value="1"/>
</dbReference>
<sequence>MFSLRHTLVSSAALKPTSLHRAAFIARRCNFSSTSVSLSASSTDATSSAWKIAKVPHRGVLEVSGRDTVKLLQGLVSNDVKALESSKTNSAPTLVYAGFMNPQGRMLADVFIHRQPSLEDGSPRWLLDIDSRTLPSLLSFIKKFKLRSKVRLVDVSEQYSVVQAWSASTSQSPPAAIGDKLSLDPRCPTIGYRGVLSSDTSLDFGASAVEDMEYTLHRIINGIAEGALDFPEGTSLPLENNLDYMNGVDFRKGCYVGQELTARTHHTGVVRKRIVPLSLYFPGTPAPRSIEEVNRQFTHQLPPHLAEVRSKPISTVADAKPARGKAAGKFTSGIHNVGLACLRLEQVKRWTDASDPSGKEDGLELSVLSEDGETTLLVRPWIPSWWPKEEPQSTGQDA</sequence>
<reference evidence="7" key="1">
    <citation type="journal article" date="2013" name="Genome Announc.">
        <title>Draft genome sequence of the basidiomycetous yeast-like fungus Pseudozyma hubeiensis SY62, which produces an abundant amount of the biosurfactant mannosylerythritol lipids.</title>
        <authorList>
            <person name="Konishi M."/>
            <person name="Hatada Y."/>
            <person name="Horiuchi J."/>
        </authorList>
    </citation>
    <scope>NUCLEOTIDE SEQUENCE [LARGE SCALE GENOMIC DNA]</scope>
    <source>
        <strain evidence="7">SY62</strain>
    </source>
</reference>
<dbReference type="OrthoDB" id="191995at2759"/>
<dbReference type="InterPro" id="IPR027266">
    <property type="entry name" value="TrmE/GcvT-like"/>
</dbReference>
<feature type="domain" description="CAF17 C-terminal" evidence="5">
    <location>
        <begin position="271"/>
        <end position="388"/>
    </location>
</feature>
<dbReference type="EMBL" id="DF238832">
    <property type="protein sequence ID" value="GAC99695.1"/>
    <property type="molecule type" value="Genomic_DNA"/>
</dbReference>
<dbReference type="STRING" id="1305764.R9PNH6"/>
<dbReference type="PANTHER" id="PTHR22602:SF0">
    <property type="entry name" value="TRANSFERASE CAF17, MITOCHONDRIAL-RELATED"/>
    <property type="match status" value="1"/>
</dbReference>
<dbReference type="HOGENOM" id="CLU_007884_7_0_1"/>
<dbReference type="RefSeq" id="XP_012193282.1">
    <property type="nucleotide sequence ID" value="XM_012337892.1"/>
</dbReference>
<evidence type="ECO:0000256" key="4">
    <source>
        <dbReference type="ARBA" id="ARBA00093447"/>
    </source>
</evidence>
<dbReference type="InterPro" id="IPR057460">
    <property type="entry name" value="CAF17_C"/>
</dbReference>
<dbReference type="Proteomes" id="UP000014071">
    <property type="component" value="Unassembled WGS sequence"/>
</dbReference>
<evidence type="ECO:0000256" key="2">
    <source>
        <dbReference type="ARBA" id="ARBA00022946"/>
    </source>
</evidence>
<proteinExistence type="inferred from homology"/>
<evidence type="ECO:0000313" key="7">
    <source>
        <dbReference type="Proteomes" id="UP000014071"/>
    </source>
</evidence>
<keyword evidence="3" id="KW-0496">Mitochondrion</keyword>
<keyword evidence="7" id="KW-1185">Reference proteome</keyword>
<gene>
    <name evidence="6" type="ORF">PHSY_007298</name>
</gene>
<dbReference type="InterPro" id="IPR045179">
    <property type="entry name" value="YgfZ/GcvT"/>
</dbReference>
<organism evidence="6 7">
    <name type="scientific">Pseudozyma hubeiensis (strain SY62)</name>
    <name type="common">Yeast</name>
    <dbReference type="NCBI Taxonomy" id="1305764"/>
    <lineage>
        <taxon>Eukaryota</taxon>
        <taxon>Fungi</taxon>
        <taxon>Dikarya</taxon>
        <taxon>Basidiomycota</taxon>
        <taxon>Ustilaginomycotina</taxon>
        <taxon>Ustilaginomycetes</taxon>
        <taxon>Ustilaginales</taxon>
        <taxon>Ustilaginaceae</taxon>
        <taxon>Pseudozyma</taxon>
    </lineage>
</organism>
<evidence type="ECO:0000256" key="1">
    <source>
        <dbReference type="ARBA" id="ARBA00004173"/>
    </source>
</evidence>
<dbReference type="Gene3D" id="3.30.1360.120">
    <property type="entry name" value="Probable tRNA modification gtpase trme, domain 1"/>
    <property type="match status" value="2"/>
</dbReference>
<keyword evidence="2" id="KW-0809">Transit peptide</keyword>
<comment type="subcellular location">
    <subcellularLocation>
        <location evidence="1">Mitochondrion</location>
    </subcellularLocation>
</comment>
<evidence type="ECO:0000313" key="6">
    <source>
        <dbReference type="EMBL" id="GAC99695.1"/>
    </source>
</evidence>
<dbReference type="eggNOG" id="KOG2929">
    <property type="taxonomic scope" value="Eukaryota"/>
</dbReference>
<dbReference type="InterPro" id="IPR017703">
    <property type="entry name" value="YgfZ/GCV_T_CS"/>
</dbReference>